<organism evidence="2 3">
    <name type="scientific">Aplysia californica</name>
    <name type="common">California sea hare</name>
    <dbReference type="NCBI Taxonomy" id="6500"/>
    <lineage>
        <taxon>Eukaryota</taxon>
        <taxon>Metazoa</taxon>
        <taxon>Spiralia</taxon>
        <taxon>Lophotrochozoa</taxon>
        <taxon>Mollusca</taxon>
        <taxon>Gastropoda</taxon>
        <taxon>Heterobranchia</taxon>
        <taxon>Euthyneura</taxon>
        <taxon>Tectipleura</taxon>
        <taxon>Aplysiida</taxon>
        <taxon>Aplysioidea</taxon>
        <taxon>Aplysiidae</taxon>
        <taxon>Aplysia</taxon>
    </lineage>
</organism>
<protein>
    <submittedName>
        <fullName evidence="3">Uncharacterized protein C12orf56</fullName>
    </submittedName>
</protein>
<accession>A0ABM1A9G8</accession>
<dbReference type="GeneID" id="101850299"/>
<keyword evidence="2" id="KW-1185">Reference proteome</keyword>
<gene>
    <name evidence="3" type="primary">LOC101850299</name>
</gene>
<feature type="region of interest" description="Disordered" evidence="1">
    <location>
        <begin position="236"/>
        <end position="300"/>
    </location>
</feature>
<feature type="compositionally biased region" description="Polar residues" evidence="1">
    <location>
        <begin position="371"/>
        <end position="399"/>
    </location>
</feature>
<feature type="region of interest" description="Disordered" evidence="1">
    <location>
        <begin position="164"/>
        <end position="197"/>
    </location>
</feature>
<name>A0ABM1A9G8_APLCA</name>
<dbReference type="Proteomes" id="UP000694888">
    <property type="component" value="Unplaced"/>
</dbReference>
<evidence type="ECO:0000313" key="2">
    <source>
        <dbReference type="Proteomes" id="UP000694888"/>
    </source>
</evidence>
<dbReference type="PANTHER" id="PTHR35354:SF1">
    <property type="entry name" value="RGD1561648"/>
    <property type="match status" value="1"/>
</dbReference>
<dbReference type="PANTHER" id="PTHR35354">
    <property type="entry name" value="RGD1561648"/>
    <property type="match status" value="1"/>
</dbReference>
<feature type="compositionally biased region" description="Basic residues" evidence="1">
    <location>
        <begin position="115"/>
        <end position="125"/>
    </location>
</feature>
<proteinExistence type="predicted"/>
<dbReference type="Pfam" id="PF15087">
    <property type="entry name" value="DUF4551"/>
    <property type="match status" value="2"/>
</dbReference>
<dbReference type="RefSeq" id="XP_012943380.1">
    <property type="nucleotide sequence ID" value="XM_013087926.2"/>
</dbReference>
<reference evidence="3" key="1">
    <citation type="submission" date="2025-08" db="UniProtKB">
        <authorList>
            <consortium name="RefSeq"/>
        </authorList>
    </citation>
    <scope>IDENTIFICATION</scope>
</reference>
<feature type="region of interest" description="Disordered" evidence="1">
    <location>
        <begin position="371"/>
        <end position="403"/>
    </location>
</feature>
<feature type="region of interest" description="Disordered" evidence="1">
    <location>
        <begin position="106"/>
        <end position="149"/>
    </location>
</feature>
<evidence type="ECO:0000313" key="3">
    <source>
        <dbReference type="RefSeq" id="XP_012943380.1"/>
    </source>
</evidence>
<feature type="compositionally biased region" description="Low complexity" evidence="1">
    <location>
        <begin position="267"/>
        <end position="281"/>
    </location>
</feature>
<sequence>MAWGSGNAEIGKKNSKFESFLKRSISEEAFERVRGYESCIIVSEKENKAFKFVVLSDEWIYLTENPPKTLQEAVHLKDVTSVELVNEFPDFLTGSERTNTQHIAVSYVTTEPPRRRSLRRSRRSPRGSVTDLNADRSNTSTPLGYASSLDGTADEGGLVNLSLGSLQQSRPVSRGSAKGSLQAKKKKKPSGLNDSWDHDSILRSLKEEIEEDMLEDIEEDRLSIIRSGEPSRAVGRLAGSRLNTSNGDSFSNSGGGARPVPGLGNTSDSVSIRSSSQQSVRPLPPLPRTGAFETEAKPSFSEAEMQKLLGSTEVKEVEKVDSKGCCHFFKCCRGQKNQVAPICKNTLTKNNSESDHLDSKLDPLQQLQTGSSFGGSQLSTTLGGQPYSRNSSLKGSRSGTPLLEADRNINELNTSSTDLGRAASFMGFNTLSVDGMMERRKCVLNIYLLNLTSPFLMLLKSAWSNYVIRSTLALEPEHIEITTLPDAMSVQSSEQTWRDKIERRYNKMKRDLFQPGQGLETQFSLVDELLTAVQANFMLKKLFWRNPDVFSFMILQLQKFLPGSSAPLSTEEGKAQRADELEFVILLLSTINVMFRESETLPSRMQTLRLESGKMVTELLKILMCQPDIPYRPLTLTKHWSAPFAGSKQGASEKNLDEELSRLKTEYIRTAIASMFELFLVAKQASSDEMEILTITGMTTLFKEEKTAEKFVDRLLAQIMELVSLSRFDQLTPAHAIQVFQMFSLLLVFLEQNKAVVTHVRNHYYEEFKYFIQAPAVSRKLPVQYPITATAVSVIDQVVVKVLGNQSIRAS</sequence>
<dbReference type="InterPro" id="IPR027878">
    <property type="entry name" value="DUF4551"/>
</dbReference>
<feature type="compositionally biased region" description="Low complexity" evidence="1">
    <location>
        <begin position="243"/>
        <end position="252"/>
    </location>
</feature>
<evidence type="ECO:0000256" key="1">
    <source>
        <dbReference type="SAM" id="MobiDB-lite"/>
    </source>
</evidence>